<dbReference type="AlphaFoldDB" id="R0HSP2"/>
<organism evidence="1 2">
    <name type="scientific">Capsella rubella</name>
    <dbReference type="NCBI Taxonomy" id="81985"/>
    <lineage>
        <taxon>Eukaryota</taxon>
        <taxon>Viridiplantae</taxon>
        <taxon>Streptophyta</taxon>
        <taxon>Embryophyta</taxon>
        <taxon>Tracheophyta</taxon>
        <taxon>Spermatophyta</taxon>
        <taxon>Magnoliopsida</taxon>
        <taxon>eudicotyledons</taxon>
        <taxon>Gunneridae</taxon>
        <taxon>Pentapetalae</taxon>
        <taxon>rosids</taxon>
        <taxon>malvids</taxon>
        <taxon>Brassicales</taxon>
        <taxon>Brassicaceae</taxon>
        <taxon>Camelineae</taxon>
        <taxon>Capsella</taxon>
    </lineage>
</organism>
<keyword evidence="2" id="KW-1185">Reference proteome</keyword>
<name>R0HSP2_9BRAS</name>
<evidence type="ECO:0000313" key="2">
    <source>
        <dbReference type="Proteomes" id="UP000029121"/>
    </source>
</evidence>
<dbReference type="Proteomes" id="UP000029121">
    <property type="component" value="Unassembled WGS sequence"/>
</dbReference>
<feature type="non-terminal residue" evidence="1">
    <location>
        <position position="1"/>
    </location>
</feature>
<evidence type="ECO:0000313" key="1">
    <source>
        <dbReference type="EMBL" id="EOA32834.1"/>
    </source>
</evidence>
<dbReference type="EMBL" id="KB870807">
    <property type="protein sequence ID" value="EOA32834.1"/>
    <property type="molecule type" value="Genomic_DNA"/>
</dbReference>
<protein>
    <submittedName>
        <fullName evidence="1">Uncharacterized protein</fullName>
    </submittedName>
</protein>
<accession>R0HSP2</accession>
<gene>
    <name evidence="1" type="ORF">CARUB_v10016147mg</name>
</gene>
<reference evidence="2" key="1">
    <citation type="journal article" date="2013" name="Nat. Genet.">
        <title>The Capsella rubella genome and the genomic consequences of rapid mating system evolution.</title>
        <authorList>
            <person name="Slotte T."/>
            <person name="Hazzouri K.M."/>
            <person name="Agren J.A."/>
            <person name="Koenig D."/>
            <person name="Maumus F."/>
            <person name="Guo Y.L."/>
            <person name="Steige K."/>
            <person name="Platts A.E."/>
            <person name="Escobar J.S."/>
            <person name="Newman L.K."/>
            <person name="Wang W."/>
            <person name="Mandakova T."/>
            <person name="Vello E."/>
            <person name="Smith L.M."/>
            <person name="Henz S.R."/>
            <person name="Steffen J."/>
            <person name="Takuno S."/>
            <person name="Brandvain Y."/>
            <person name="Coop G."/>
            <person name="Andolfatto P."/>
            <person name="Hu T.T."/>
            <person name="Blanchette M."/>
            <person name="Clark R.M."/>
            <person name="Quesneville H."/>
            <person name="Nordborg M."/>
            <person name="Gaut B.S."/>
            <person name="Lysak M.A."/>
            <person name="Jenkins J."/>
            <person name="Grimwood J."/>
            <person name="Chapman J."/>
            <person name="Prochnik S."/>
            <person name="Shu S."/>
            <person name="Rokhsar D."/>
            <person name="Schmutz J."/>
            <person name="Weigel D."/>
            <person name="Wright S.I."/>
        </authorList>
    </citation>
    <scope>NUCLEOTIDE SEQUENCE [LARGE SCALE GENOMIC DNA]</scope>
    <source>
        <strain evidence="2">cv. Monte Gargano</strain>
    </source>
</reference>
<proteinExistence type="predicted"/>
<sequence>PSYDFEGRVAAVGIATQSLVHRNKVFRINEEIETAKTQEVFGKDFLLHEQICEDED</sequence>